<keyword evidence="2" id="KW-1185">Reference proteome</keyword>
<dbReference type="EMBL" id="AP012279">
    <property type="protein sequence ID" value="BAL77047.1"/>
    <property type="molecule type" value="Genomic_DNA"/>
</dbReference>
<gene>
    <name evidence="1" type="ORF">S23_38520</name>
</gene>
<dbReference type="Proteomes" id="UP000007886">
    <property type="component" value="Chromosome"/>
</dbReference>
<sequence length="100" mass="11292">MCADPITFQPKAFCEIRHTDYNCEAVAGYFQNRFKRKDPCQSCTDGVIDRTRVATNEVQEVGPCSMRPNFSSFISQPIGHLDLSQLAQPAAKKSKKKKKH</sequence>
<evidence type="ECO:0000313" key="1">
    <source>
        <dbReference type="EMBL" id="BAL77047.1"/>
    </source>
</evidence>
<proteinExistence type="predicted"/>
<evidence type="ECO:0000313" key="2">
    <source>
        <dbReference type="Proteomes" id="UP000007886"/>
    </source>
</evidence>
<dbReference type="AlphaFoldDB" id="A0AAI8QC75"/>
<name>A0AAI8QC75_9BRAD</name>
<organism evidence="1 2">
    <name type="scientific">Bradyrhizobium cosmicum</name>
    <dbReference type="NCBI Taxonomy" id="1404864"/>
    <lineage>
        <taxon>Bacteria</taxon>
        <taxon>Pseudomonadati</taxon>
        <taxon>Pseudomonadota</taxon>
        <taxon>Alphaproteobacteria</taxon>
        <taxon>Hyphomicrobiales</taxon>
        <taxon>Nitrobacteraceae</taxon>
        <taxon>Bradyrhizobium</taxon>
    </lineage>
</organism>
<reference evidence="1 2" key="1">
    <citation type="journal article" date="2012" name="Microbes Environ.">
        <title>Complete genome sequence of Bradyrhizobium sp. S23321: insights into symbiosis evolution in soil oligotrophs.</title>
        <authorList>
            <person name="Okubo T."/>
            <person name="Tsukui T."/>
            <person name="Maita H."/>
            <person name="Okamoto S."/>
            <person name="Oshima K."/>
            <person name="Fujisawa T."/>
            <person name="Saito A."/>
            <person name="Futamata H."/>
            <person name="Hattori R."/>
            <person name="Shimomura Y."/>
            <person name="Haruta S."/>
            <person name="Morimoto S."/>
            <person name="Wang Y."/>
            <person name="Sakai Y."/>
            <person name="Hattori M."/>
            <person name="Aizawa S."/>
            <person name="Nagashima K.V.P."/>
            <person name="Masuda S."/>
            <person name="Hattori T."/>
            <person name="Yamashita A."/>
            <person name="Bao Z."/>
            <person name="Hayatsu M."/>
            <person name="Kajiya-Kanegae H."/>
            <person name="Yoshinaga I."/>
            <person name="Sakamoto K."/>
            <person name="Toyota K."/>
            <person name="Nakao M."/>
            <person name="Kohara M."/>
            <person name="Anda M."/>
            <person name="Niwa R."/>
            <person name="Jung-Hwan P."/>
            <person name="Sameshima-Saito R."/>
            <person name="Tokuda S."/>
            <person name="Yamamoto S."/>
            <person name="Yamamoto S."/>
            <person name="Yokoyama T."/>
            <person name="Akutsu T."/>
            <person name="Nakamura Y."/>
            <person name="Nakahira-Yanaka Y."/>
            <person name="Takada Hoshino Y."/>
            <person name="Hirakawa H."/>
            <person name="Mitsui H."/>
            <person name="Terasawa K."/>
            <person name="Itakura M."/>
            <person name="Sato S."/>
            <person name="Ikeda-Ohtsubo W."/>
            <person name="Sakakura N."/>
            <person name="Kaminuma E."/>
            <person name="Minamisawa K."/>
        </authorList>
    </citation>
    <scope>NUCLEOTIDE SEQUENCE [LARGE SCALE GENOMIC DNA]</scope>
    <source>
        <strain evidence="1 2">S23321</strain>
    </source>
</reference>
<protein>
    <submittedName>
        <fullName evidence="1">Uncharacterized protein</fullName>
    </submittedName>
</protein>
<accession>A0AAI8QC75</accession>
<dbReference type="KEGG" id="brs:S23_38520"/>